<dbReference type="PRINTS" id="PR00410">
    <property type="entry name" value="PHEHYDRXLASE"/>
</dbReference>
<dbReference type="Pfam" id="PF00175">
    <property type="entry name" value="NAD_binding_1"/>
    <property type="match status" value="1"/>
</dbReference>
<name>A0AAV9IY31_CYACA</name>
<dbReference type="PANTHER" id="PTHR47215:SF1">
    <property type="entry name" value="F9L1.8 PROTEIN"/>
    <property type="match status" value="1"/>
</dbReference>
<feature type="domain" description="FAD-binding FR-type" evidence="4">
    <location>
        <begin position="121"/>
        <end position="227"/>
    </location>
</feature>
<keyword evidence="6" id="KW-1185">Reference proteome</keyword>
<keyword evidence="3" id="KW-0274">FAD</keyword>
<evidence type="ECO:0000256" key="3">
    <source>
        <dbReference type="ARBA" id="ARBA00022827"/>
    </source>
</evidence>
<protein>
    <recommendedName>
        <fullName evidence="4">FAD-binding FR-type domain-containing protein</fullName>
    </recommendedName>
</protein>
<dbReference type="InterPro" id="IPR017927">
    <property type="entry name" value="FAD-bd_FR_type"/>
</dbReference>
<dbReference type="InterPro" id="IPR001709">
    <property type="entry name" value="Flavoprot_Pyr_Nucl_cyt_Rdtase"/>
</dbReference>
<dbReference type="SUPFAM" id="SSF52343">
    <property type="entry name" value="Ferredoxin reductase-like, C-terminal NADP-linked domain"/>
    <property type="match status" value="1"/>
</dbReference>
<evidence type="ECO:0000256" key="2">
    <source>
        <dbReference type="ARBA" id="ARBA00022630"/>
    </source>
</evidence>
<dbReference type="PANTHER" id="PTHR47215">
    <property type="match status" value="1"/>
</dbReference>
<dbReference type="GO" id="GO:0016491">
    <property type="term" value="F:oxidoreductase activity"/>
    <property type="evidence" value="ECO:0007669"/>
    <property type="project" value="InterPro"/>
</dbReference>
<proteinExistence type="predicted"/>
<dbReference type="AlphaFoldDB" id="A0AAV9IY31"/>
<keyword evidence="2" id="KW-0285">Flavoprotein</keyword>
<sequence length="361" mass="40119">MRASRQLGFVLAGAAPTPSGRRLPPRNHSPRVVHAHLTSWCVATAVTRSRMAHSATFTSCALTSVFTPVSSGCRVATPHLPTARSSFAPLTFSRRGCSWQTATALRYNLRLWASVDKTDDTAWRDVQVQSNELAAEDHHLLTVQVSDEILRGYRVPGQWVMLRPDAAAKKASFFAISSPPPPPAPPPSSSATMELLVKRVPNSEWLCELRAGAKLDMSEVGGEGFPTAMRFNPHVKHVLLFATGSGIAPIRAVIEDAECLRDKESITLYYGCRHPQRMAYRDRFERWQRQHRVRVVPVFSQPPRDWAGARGYVQDALEQEGIQTPVQETGAVLCGMRDMTWAVERYLVERGVAAEAVLYNY</sequence>
<evidence type="ECO:0000256" key="1">
    <source>
        <dbReference type="ARBA" id="ARBA00001974"/>
    </source>
</evidence>
<dbReference type="InterPro" id="IPR039261">
    <property type="entry name" value="FNR_nucleotide-bd"/>
</dbReference>
<dbReference type="SUPFAM" id="SSF63380">
    <property type="entry name" value="Riboflavin synthase domain-like"/>
    <property type="match status" value="1"/>
</dbReference>
<evidence type="ECO:0000259" key="4">
    <source>
        <dbReference type="PROSITE" id="PS51384"/>
    </source>
</evidence>
<dbReference type="Gene3D" id="3.40.50.80">
    <property type="entry name" value="Nucleotide-binding domain of ferredoxin-NADP reductase (FNR) module"/>
    <property type="match status" value="1"/>
</dbReference>
<gene>
    <name evidence="5" type="ORF">CDCA_CDCA11G3212</name>
</gene>
<evidence type="ECO:0000313" key="5">
    <source>
        <dbReference type="EMBL" id="KAK4537187.1"/>
    </source>
</evidence>
<evidence type="ECO:0000313" key="6">
    <source>
        <dbReference type="Proteomes" id="UP001301350"/>
    </source>
</evidence>
<dbReference type="CDD" id="cd00322">
    <property type="entry name" value="FNR_like"/>
    <property type="match status" value="1"/>
</dbReference>
<accession>A0AAV9IY31</accession>
<comment type="caution">
    <text evidence="5">The sequence shown here is derived from an EMBL/GenBank/DDBJ whole genome shotgun (WGS) entry which is preliminary data.</text>
</comment>
<dbReference type="Proteomes" id="UP001301350">
    <property type="component" value="Unassembled WGS sequence"/>
</dbReference>
<reference evidence="5 6" key="1">
    <citation type="submission" date="2022-07" db="EMBL/GenBank/DDBJ databases">
        <title>Genome-wide signatures of adaptation to extreme environments.</title>
        <authorList>
            <person name="Cho C.H."/>
            <person name="Yoon H.S."/>
        </authorList>
    </citation>
    <scope>NUCLEOTIDE SEQUENCE [LARGE SCALE GENOMIC DNA]</scope>
    <source>
        <strain evidence="5 6">DBV 063 E5</strain>
    </source>
</reference>
<dbReference type="PROSITE" id="PS51384">
    <property type="entry name" value="FAD_FR"/>
    <property type="match status" value="1"/>
</dbReference>
<organism evidence="5 6">
    <name type="scientific">Cyanidium caldarium</name>
    <name type="common">Red alga</name>
    <dbReference type="NCBI Taxonomy" id="2771"/>
    <lineage>
        <taxon>Eukaryota</taxon>
        <taxon>Rhodophyta</taxon>
        <taxon>Bangiophyceae</taxon>
        <taxon>Cyanidiales</taxon>
        <taxon>Cyanidiaceae</taxon>
        <taxon>Cyanidium</taxon>
    </lineage>
</organism>
<comment type="cofactor">
    <cofactor evidence="1">
        <name>FAD</name>
        <dbReference type="ChEBI" id="CHEBI:57692"/>
    </cofactor>
</comment>
<dbReference type="InterPro" id="IPR017938">
    <property type="entry name" value="Riboflavin_synthase-like_b-brl"/>
</dbReference>
<dbReference type="PRINTS" id="PR00371">
    <property type="entry name" value="FPNCR"/>
</dbReference>
<dbReference type="InterPro" id="IPR001433">
    <property type="entry name" value="OxRdtase_FAD/NAD-bd"/>
</dbReference>
<dbReference type="EMBL" id="JANCYW010000011">
    <property type="protein sequence ID" value="KAK4537187.1"/>
    <property type="molecule type" value="Genomic_DNA"/>
</dbReference>